<accession>A0ABW8J7I0</accession>
<reference evidence="3 4" key="1">
    <citation type="submission" date="2020-10" db="EMBL/GenBank/DDBJ databases">
        <title>Phylogeny of dyella-like bacteria.</title>
        <authorList>
            <person name="Fu J."/>
        </authorList>
    </citation>
    <scope>NUCLEOTIDE SEQUENCE [LARGE SCALE GENOMIC DNA]</scope>
    <source>
        <strain evidence="3 4">KACC 19113</strain>
    </source>
</reference>
<feature type="chain" id="PRO_5045852853" evidence="2">
    <location>
        <begin position="22"/>
        <end position="184"/>
    </location>
</feature>
<evidence type="ECO:0000313" key="4">
    <source>
        <dbReference type="Proteomes" id="UP001620339"/>
    </source>
</evidence>
<protein>
    <submittedName>
        <fullName evidence="3">DUF1190 domain-containing protein</fullName>
    </submittedName>
</protein>
<organism evidence="3 4">
    <name type="scientific">Rhodanobacter hydrolyticus</name>
    <dbReference type="NCBI Taxonomy" id="2250595"/>
    <lineage>
        <taxon>Bacteria</taxon>
        <taxon>Pseudomonadati</taxon>
        <taxon>Pseudomonadota</taxon>
        <taxon>Gammaproteobacteria</taxon>
        <taxon>Lysobacterales</taxon>
        <taxon>Rhodanobacteraceae</taxon>
        <taxon>Rhodanobacter</taxon>
    </lineage>
</organism>
<keyword evidence="2" id="KW-0732">Signal</keyword>
<proteinExistence type="predicted"/>
<keyword evidence="4" id="KW-1185">Reference proteome</keyword>
<feature type="compositionally biased region" description="Low complexity" evidence="1">
    <location>
        <begin position="146"/>
        <end position="162"/>
    </location>
</feature>
<evidence type="ECO:0000256" key="2">
    <source>
        <dbReference type="SAM" id="SignalP"/>
    </source>
</evidence>
<dbReference type="RefSeq" id="WP_192155542.1">
    <property type="nucleotide sequence ID" value="NZ_JADIKK010000008.1"/>
</dbReference>
<dbReference type="EMBL" id="JADIKK010000008">
    <property type="protein sequence ID" value="MFK2877713.1"/>
    <property type="molecule type" value="Genomic_DNA"/>
</dbReference>
<feature type="compositionally biased region" description="Low complexity" evidence="1">
    <location>
        <begin position="174"/>
        <end position="184"/>
    </location>
</feature>
<feature type="region of interest" description="Disordered" evidence="1">
    <location>
        <begin position="146"/>
        <end position="184"/>
    </location>
</feature>
<dbReference type="PROSITE" id="PS51257">
    <property type="entry name" value="PROKAR_LIPOPROTEIN"/>
    <property type="match status" value="1"/>
</dbReference>
<comment type="caution">
    <text evidence="3">The sequence shown here is derived from an EMBL/GenBank/DDBJ whole genome shotgun (WGS) entry which is preliminary data.</text>
</comment>
<evidence type="ECO:0000256" key="1">
    <source>
        <dbReference type="SAM" id="MobiDB-lite"/>
    </source>
</evidence>
<evidence type="ECO:0000313" key="3">
    <source>
        <dbReference type="EMBL" id="MFK2877713.1"/>
    </source>
</evidence>
<name>A0ABW8J7I0_9GAMM</name>
<sequence>MKRSTTASLVLMGLAPLLLTACDDPPAPTQQSFTTVDGCVTAGVPRDTCQTAHDQAVANAEKDSPHFGTLEQCIAQFGADMCQQSGGDHGSFWMPMLGGFMIARLFDNSNNTSYVPVGPIYRSASGGYYSPPSNGVYGGSYRSSSSGWSSAASSDGSSGSGSRAITDSRGGFGSAHAAAGGWGS</sequence>
<dbReference type="Pfam" id="PF06693">
    <property type="entry name" value="DUF1190"/>
    <property type="match status" value="1"/>
</dbReference>
<feature type="signal peptide" evidence="2">
    <location>
        <begin position="1"/>
        <end position="21"/>
    </location>
</feature>
<dbReference type="InterPro" id="IPR009576">
    <property type="entry name" value="Biofilm_formation_YgiB"/>
</dbReference>
<dbReference type="Proteomes" id="UP001620339">
    <property type="component" value="Unassembled WGS sequence"/>
</dbReference>
<gene>
    <name evidence="3" type="ORF">ISP25_11595</name>
</gene>